<dbReference type="PATRIC" id="fig|745776.4.peg.1790"/>
<name>H8GWB7_DEIGI</name>
<dbReference type="KEGG" id="dgo:DGo_CA1740"/>
<sequence length="194" mass="20237">MALRLGRPRHTLEWAMDPLVRAAAWLRLGEAQSALGELGDDRPPCAREAVLRARADWQLRLRAAAEPESGGTDMALRLARQEGDAGALVAAATLRGEELIRAGERFAALRALAEGLKVAELGGQTADAHLLAVLAHAQGGAKGGRTAEKALARSGPGSPARVLALLALARPADAQSQAAAGDLSPLWWTFVPPA</sequence>
<dbReference type="STRING" id="745776.DGo_CA1740"/>
<evidence type="ECO:0000313" key="2">
    <source>
        <dbReference type="Proteomes" id="UP000007575"/>
    </source>
</evidence>
<reference evidence="1 2" key="1">
    <citation type="journal article" date="2012" name="PLoS ONE">
        <title>Genome sequence and transcriptome analysis of the radioresistant bacterium Deinococcus gobiensis: insights into the extreme environmental adaptations.</title>
        <authorList>
            <person name="Yuan M."/>
            <person name="Chen M."/>
            <person name="Zhang W."/>
            <person name="Lu W."/>
            <person name="Wang J."/>
            <person name="Yang M."/>
            <person name="Zhao P."/>
            <person name="Tang R."/>
            <person name="Li X."/>
            <person name="Hao Y."/>
            <person name="Zhou Z."/>
            <person name="Zhan Y."/>
            <person name="Yu H."/>
            <person name="Teng C."/>
            <person name="Yan Y."/>
            <person name="Ping S."/>
            <person name="Wang Y."/>
            <person name="Lin M."/>
        </authorList>
    </citation>
    <scope>NUCLEOTIDE SEQUENCE [LARGE SCALE GENOMIC DNA]</scope>
    <source>
        <strain evidence="1 2">I-0</strain>
    </source>
</reference>
<organism evidence="1 2">
    <name type="scientific">Deinococcus gobiensis (strain DSM 21396 / JCM 16679 / CGMCC 1.7299 / I-0)</name>
    <dbReference type="NCBI Taxonomy" id="745776"/>
    <lineage>
        <taxon>Bacteria</taxon>
        <taxon>Thermotogati</taxon>
        <taxon>Deinococcota</taxon>
        <taxon>Deinococci</taxon>
        <taxon>Deinococcales</taxon>
        <taxon>Deinococcaceae</taxon>
        <taxon>Deinococcus</taxon>
    </lineage>
</organism>
<keyword evidence="2" id="KW-1185">Reference proteome</keyword>
<protein>
    <submittedName>
        <fullName evidence="1">Uncharacterized protein</fullName>
    </submittedName>
</protein>
<accession>H8GWB7</accession>
<dbReference type="EMBL" id="CP002191">
    <property type="protein sequence ID" value="AFD25667.1"/>
    <property type="molecule type" value="Genomic_DNA"/>
</dbReference>
<proteinExistence type="predicted"/>
<dbReference type="HOGENOM" id="CLU_097087_0_0_0"/>
<dbReference type="Proteomes" id="UP000007575">
    <property type="component" value="Chromosome"/>
</dbReference>
<dbReference type="AlphaFoldDB" id="H8GWB7"/>
<evidence type="ECO:0000313" key="1">
    <source>
        <dbReference type="EMBL" id="AFD25667.1"/>
    </source>
</evidence>
<gene>
    <name evidence="1" type="ordered locus">DGo_CA1740</name>
</gene>